<organism evidence="1 2">
    <name type="scientific">Parnassius apollo</name>
    <name type="common">Apollo butterfly</name>
    <name type="synonym">Papilio apollo</name>
    <dbReference type="NCBI Taxonomy" id="110799"/>
    <lineage>
        <taxon>Eukaryota</taxon>
        <taxon>Metazoa</taxon>
        <taxon>Ecdysozoa</taxon>
        <taxon>Arthropoda</taxon>
        <taxon>Hexapoda</taxon>
        <taxon>Insecta</taxon>
        <taxon>Pterygota</taxon>
        <taxon>Neoptera</taxon>
        <taxon>Endopterygota</taxon>
        <taxon>Lepidoptera</taxon>
        <taxon>Glossata</taxon>
        <taxon>Ditrysia</taxon>
        <taxon>Papilionoidea</taxon>
        <taxon>Papilionidae</taxon>
        <taxon>Parnassiinae</taxon>
        <taxon>Parnassini</taxon>
        <taxon>Parnassius</taxon>
        <taxon>Parnassius</taxon>
    </lineage>
</organism>
<comment type="caution">
    <text evidence="1">The sequence shown here is derived from an EMBL/GenBank/DDBJ whole genome shotgun (WGS) entry which is preliminary data.</text>
</comment>
<sequence length="77" mass="8721">MTRERITDAELCKVLQESDCEDLVEELEESGLYGESSVVALNDDETIENIPEFIHINNSEQIGARQTDVSYLQSTKK</sequence>
<proteinExistence type="predicted"/>
<dbReference type="Proteomes" id="UP000691718">
    <property type="component" value="Unassembled WGS sequence"/>
</dbReference>
<dbReference type="AlphaFoldDB" id="A0A8S3XKM2"/>
<reference evidence="1" key="1">
    <citation type="submission" date="2021-04" db="EMBL/GenBank/DDBJ databases">
        <authorList>
            <person name="Tunstrom K."/>
        </authorList>
    </citation>
    <scope>NUCLEOTIDE SEQUENCE</scope>
</reference>
<name>A0A8S3XKM2_PARAO</name>
<dbReference type="EMBL" id="CAJQZP010001208">
    <property type="protein sequence ID" value="CAG5030332.1"/>
    <property type="molecule type" value="Genomic_DNA"/>
</dbReference>
<evidence type="ECO:0000313" key="1">
    <source>
        <dbReference type="EMBL" id="CAG5030332.1"/>
    </source>
</evidence>
<keyword evidence="2" id="KW-1185">Reference proteome</keyword>
<accession>A0A8S3XKM2</accession>
<protein>
    <submittedName>
        <fullName evidence="1">(apollo) hypothetical protein</fullName>
    </submittedName>
</protein>
<gene>
    <name evidence="1" type="ORF">PAPOLLO_LOCUS19441</name>
</gene>
<evidence type="ECO:0000313" key="2">
    <source>
        <dbReference type="Proteomes" id="UP000691718"/>
    </source>
</evidence>